<dbReference type="InterPro" id="IPR051332">
    <property type="entry name" value="Fosfomycin_Res_Enzymes"/>
</dbReference>
<evidence type="ECO:0000313" key="2">
    <source>
        <dbReference type="EMBL" id="SUQ63860.1"/>
    </source>
</evidence>
<sequence length="296" mass="32314">MLKFILLHGANPDARALTLIGELGQVASAAGFELHATAQLSRQGEADGLIVLLASDQQAALAAQLKAAEALYRNTAVTLVRLADSQGREPAAEAINQQLSQAAACFVYPYGLTQLDKPQSSEALKTWLAGYAKFTAAVKMWRALEGVSIDAAALARQQPQLNHINILARDLEVSQAFYRNIFGARYCYNLGPRKVVMELNGFDFFIEQSAEFSYPPGYHIGIRALPEDVKRIAERVTANGSIKLVKGNGPAPGYHHGPDNVRSAVYFEDPDGLVVEVYSAEIEMIETNRRLLLDQL</sequence>
<keyword evidence="2" id="KW-0560">Oxidoreductase</keyword>
<evidence type="ECO:0000259" key="1">
    <source>
        <dbReference type="PROSITE" id="PS51819"/>
    </source>
</evidence>
<feature type="domain" description="VOC" evidence="1">
    <location>
        <begin position="160"/>
        <end position="280"/>
    </location>
</feature>
<gene>
    <name evidence="2" type="ORF">CCOS864_03314</name>
</gene>
<dbReference type="Gene3D" id="3.10.180.10">
    <property type="entry name" value="2,3-Dihydroxybiphenyl 1,2-Dioxygenase, domain 1"/>
    <property type="match status" value="1"/>
</dbReference>
<dbReference type="InterPro" id="IPR029068">
    <property type="entry name" value="Glyas_Bleomycin-R_OHBP_Dase"/>
</dbReference>
<dbReference type="PROSITE" id="PS51819">
    <property type="entry name" value="VOC"/>
    <property type="match status" value="1"/>
</dbReference>
<dbReference type="InterPro" id="IPR037523">
    <property type="entry name" value="VOC_core"/>
</dbReference>
<dbReference type="PANTHER" id="PTHR36113:SF1">
    <property type="entry name" value="GLYOXALASE_BLEOMYCIN RESISTANCE PROTEIN_DIOXYGENASE"/>
    <property type="match status" value="1"/>
</dbReference>
<dbReference type="Pfam" id="PF00903">
    <property type="entry name" value="Glyoxalase"/>
    <property type="match status" value="1"/>
</dbReference>
<protein>
    <submittedName>
        <fullName evidence="2">Glyoxalase/Bleomycin resistance /Dioxygenase superfamily protein</fullName>
    </submittedName>
</protein>
<dbReference type="EMBL" id="UIDD01000008">
    <property type="protein sequence ID" value="SUQ63860.1"/>
    <property type="molecule type" value="Genomic_DNA"/>
</dbReference>
<dbReference type="CDD" id="cd06587">
    <property type="entry name" value="VOC"/>
    <property type="match status" value="1"/>
</dbReference>
<name>A0A380T2Q9_9PSED</name>
<dbReference type="GO" id="GO:0051213">
    <property type="term" value="F:dioxygenase activity"/>
    <property type="evidence" value="ECO:0007669"/>
    <property type="project" value="UniProtKB-KW"/>
</dbReference>
<dbReference type="Proteomes" id="UP000255177">
    <property type="component" value="Unassembled WGS sequence"/>
</dbReference>
<organism evidence="2 3">
    <name type="scientific">Pseudomonas wadenswilerensis</name>
    <dbReference type="NCBI Taxonomy" id="1785161"/>
    <lineage>
        <taxon>Bacteria</taxon>
        <taxon>Pseudomonadati</taxon>
        <taxon>Pseudomonadota</taxon>
        <taxon>Gammaproteobacteria</taxon>
        <taxon>Pseudomonadales</taxon>
        <taxon>Pseudomonadaceae</taxon>
        <taxon>Pseudomonas</taxon>
    </lineage>
</organism>
<dbReference type="SUPFAM" id="SSF54593">
    <property type="entry name" value="Glyoxalase/Bleomycin resistance protein/Dihydroxybiphenyl dioxygenase"/>
    <property type="match status" value="1"/>
</dbReference>
<dbReference type="RefSeq" id="WP_115087476.1">
    <property type="nucleotide sequence ID" value="NZ_CBCSFG010000024.1"/>
</dbReference>
<accession>A0A380T2Q9</accession>
<keyword evidence="3" id="KW-1185">Reference proteome</keyword>
<dbReference type="AlphaFoldDB" id="A0A380T2Q9"/>
<keyword evidence="2" id="KW-0223">Dioxygenase</keyword>
<dbReference type="PANTHER" id="PTHR36113">
    <property type="entry name" value="LYASE, PUTATIVE-RELATED-RELATED"/>
    <property type="match status" value="1"/>
</dbReference>
<reference evidence="3" key="1">
    <citation type="submission" date="2018-07" db="EMBL/GenBank/DDBJ databases">
        <authorList>
            <person name="Blom J."/>
        </authorList>
    </citation>
    <scope>NUCLEOTIDE SEQUENCE [LARGE SCALE GENOMIC DNA]</scope>
    <source>
        <strain evidence="3">CCOS 864</strain>
    </source>
</reference>
<proteinExistence type="predicted"/>
<dbReference type="InterPro" id="IPR004360">
    <property type="entry name" value="Glyas_Fos-R_dOase_dom"/>
</dbReference>
<evidence type="ECO:0000313" key="3">
    <source>
        <dbReference type="Proteomes" id="UP000255177"/>
    </source>
</evidence>